<sequence>MLVQFFHGVLRDLRDTAYPFVNHKPFLIRINHAFGHQRSIAAYYAVDHCFRTNSNCIFAGQCKDTIPLLAFAQRNKL</sequence>
<name>A0AAV8RM49_ENSVE</name>
<dbReference type="Proteomes" id="UP001222027">
    <property type="component" value="Unassembled WGS sequence"/>
</dbReference>
<proteinExistence type="predicted"/>
<gene>
    <name evidence="1" type="ORF">OPV22_007067</name>
</gene>
<keyword evidence="2" id="KW-1185">Reference proteome</keyword>
<dbReference type="AlphaFoldDB" id="A0AAV8RM49"/>
<evidence type="ECO:0000313" key="2">
    <source>
        <dbReference type="Proteomes" id="UP001222027"/>
    </source>
</evidence>
<reference evidence="1 2" key="1">
    <citation type="submission" date="2022-12" db="EMBL/GenBank/DDBJ databases">
        <title>Chromosome-scale assembly of the Ensete ventricosum genome.</title>
        <authorList>
            <person name="Dussert Y."/>
            <person name="Stocks J."/>
            <person name="Wendawek A."/>
            <person name="Woldeyes F."/>
            <person name="Nichols R.A."/>
            <person name="Borrell J.S."/>
        </authorList>
    </citation>
    <scope>NUCLEOTIDE SEQUENCE [LARGE SCALE GENOMIC DNA]</scope>
    <source>
        <strain evidence="2">cv. Maze</strain>
        <tissue evidence="1">Seeds</tissue>
    </source>
</reference>
<dbReference type="EMBL" id="JAQQAF010000002">
    <property type="protein sequence ID" value="KAJ8506181.1"/>
    <property type="molecule type" value="Genomic_DNA"/>
</dbReference>
<accession>A0AAV8RM49</accession>
<protein>
    <submittedName>
        <fullName evidence="1">Uncharacterized protein</fullName>
    </submittedName>
</protein>
<evidence type="ECO:0000313" key="1">
    <source>
        <dbReference type="EMBL" id="KAJ8506181.1"/>
    </source>
</evidence>
<comment type="caution">
    <text evidence="1">The sequence shown here is derived from an EMBL/GenBank/DDBJ whole genome shotgun (WGS) entry which is preliminary data.</text>
</comment>
<organism evidence="1 2">
    <name type="scientific">Ensete ventricosum</name>
    <name type="common">Abyssinian banana</name>
    <name type="synonym">Musa ensete</name>
    <dbReference type="NCBI Taxonomy" id="4639"/>
    <lineage>
        <taxon>Eukaryota</taxon>
        <taxon>Viridiplantae</taxon>
        <taxon>Streptophyta</taxon>
        <taxon>Embryophyta</taxon>
        <taxon>Tracheophyta</taxon>
        <taxon>Spermatophyta</taxon>
        <taxon>Magnoliopsida</taxon>
        <taxon>Liliopsida</taxon>
        <taxon>Zingiberales</taxon>
        <taxon>Musaceae</taxon>
        <taxon>Ensete</taxon>
    </lineage>
</organism>